<gene>
    <name evidence="1" type="ORF">K458DRAFT_323446</name>
</gene>
<evidence type="ECO:0000313" key="2">
    <source>
        <dbReference type="Proteomes" id="UP000799291"/>
    </source>
</evidence>
<protein>
    <submittedName>
        <fullName evidence="1">Uncharacterized protein</fullName>
    </submittedName>
</protein>
<accession>A0A6G1IDD4</accession>
<proteinExistence type="predicted"/>
<dbReference type="Proteomes" id="UP000799291">
    <property type="component" value="Unassembled WGS sequence"/>
</dbReference>
<sequence length="381" mass="43920">MRGLEQELVDTLEAHRGTDGEPLAGLFTTTRQLENEEEDQFDVDLTIQDFLTYKATESLFEWRASSNPYQSDLPDALLTMTAEWRTFLKHRHNGRRLNTQAAFRSRLLQFALLFSHRLNHDKTWTSEESLNELRAQNRKRGYYWQHYTAHAPALRQPFDTPSEFPLSDGALAENRHELASSLGQPQDRRRWVTDVEGTPSLHCLLPLFVELTEARVMLGGWSPAEGWMDLVGQFMLQAVIEEYLQNGAYGEEAFNTIFAFGCPGSARRPDEGTDIQAMRTLFCVEGNTREQIDGWSRVKRRYISELLPGQGSPTSFLQAMERAQERFPYVEFEKKILSFLKYLHNELVKPDLVQVEQGQININGTELPETETRDVMRRIGL</sequence>
<dbReference type="EMBL" id="MU005645">
    <property type="protein sequence ID" value="KAF2675919.1"/>
    <property type="molecule type" value="Genomic_DNA"/>
</dbReference>
<dbReference type="AlphaFoldDB" id="A0A6G1IDD4"/>
<name>A0A6G1IDD4_9PLEO</name>
<keyword evidence="2" id="KW-1185">Reference proteome</keyword>
<evidence type="ECO:0000313" key="1">
    <source>
        <dbReference type="EMBL" id="KAF2675919.1"/>
    </source>
</evidence>
<dbReference type="OrthoDB" id="4149149at2759"/>
<organism evidence="1 2">
    <name type="scientific">Lentithecium fluviatile CBS 122367</name>
    <dbReference type="NCBI Taxonomy" id="1168545"/>
    <lineage>
        <taxon>Eukaryota</taxon>
        <taxon>Fungi</taxon>
        <taxon>Dikarya</taxon>
        <taxon>Ascomycota</taxon>
        <taxon>Pezizomycotina</taxon>
        <taxon>Dothideomycetes</taxon>
        <taxon>Pleosporomycetidae</taxon>
        <taxon>Pleosporales</taxon>
        <taxon>Massarineae</taxon>
        <taxon>Lentitheciaceae</taxon>
        <taxon>Lentithecium</taxon>
    </lineage>
</organism>
<reference evidence="1" key="1">
    <citation type="journal article" date="2020" name="Stud. Mycol.">
        <title>101 Dothideomycetes genomes: a test case for predicting lifestyles and emergence of pathogens.</title>
        <authorList>
            <person name="Haridas S."/>
            <person name="Albert R."/>
            <person name="Binder M."/>
            <person name="Bloem J."/>
            <person name="Labutti K."/>
            <person name="Salamov A."/>
            <person name="Andreopoulos B."/>
            <person name="Baker S."/>
            <person name="Barry K."/>
            <person name="Bills G."/>
            <person name="Bluhm B."/>
            <person name="Cannon C."/>
            <person name="Castanera R."/>
            <person name="Culley D."/>
            <person name="Daum C."/>
            <person name="Ezra D."/>
            <person name="Gonzalez J."/>
            <person name="Henrissat B."/>
            <person name="Kuo A."/>
            <person name="Liang C."/>
            <person name="Lipzen A."/>
            <person name="Lutzoni F."/>
            <person name="Magnuson J."/>
            <person name="Mondo S."/>
            <person name="Nolan M."/>
            <person name="Ohm R."/>
            <person name="Pangilinan J."/>
            <person name="Park H.-J."/>
            <person name="Ramirez L."/>
            <person name="Alfaro M."/>
            <person name="Sun H."/>
            <person name="Tritt A."/>
            <person name="Yoshinaga Y."/>
            <person name="Zwiers L.-H."/>
            <person name="Turgeon B."/>
            <person name="Goodwin S."/>
            <person name="Spatafora J."/>
            <person name="Crous P."/>
            <person name="Grigoriev I."/>
        </authorList>
    </citation>
    <scope>NUCLEOTIDE SEQUENCE</scope>
    <source>
        <strain evidence="1">CBS 122367</strain>
    </source>
</reference>